<feature type="transmembrane region" description="Helical" evidence="5">
    <location>
        <begin position="147"/>
        <end position="180"/>
    </location>
</feature>
<feature type="transmembrane region" description="Helical" evidence="5">
    <location>
        <begin position="77"/>
        <end position="96"/>
    </location>
</feature>
<dbReference type="EMBL" id="WNKS01000006">
    <property type="protein sequence ID" value="MTV31123.1"/>
    <property type="molecule type" value="Genomic_DNA"/>
</dbReference>
<feature type="transmembrane region" description="Helical" evidence="5">
    <location>
        <begin position="36"/>
        <end position="57"/>
    </location>
</feature>
<dbReference type="OrthoDB" id="5189995at2"/>
<dbReference type="Proteomes" id="UP000439113">
    <property type="component" value="Unassembled WGS sequence"/>
</dbReference>
<evidence type="ECO:0000256" key="1">
    <source>
        <dbReference type="ARBA" id="ARBA00004141"/>
    </source>
</evidence>
<proteinExistence type="inferred from homology"/>
<evidence type="ECO:0000256" key="5">
    <source>
        <dbReference type="RuleBase" id="RU363041"/>
    </source>
</evidence>
<accession>A0A6N8DPJ7</accession>
<feature type="transmembrane region" description="Helical" evidence="5">
    <location>
        <begin position="108"/>
        <end position="127"/>
    </location>
</feature>
<comment type="similarity">
    <text evidence="5">Belongs to the 4-toluene sulfonate uptake permease (TSUP) (TC 2.A.102) family.</text>
</comment>
<dbReference type="PANTHER" id="PTHR43701">
    <property type="entry name" value="MEMBRANE TRANSPORTER PROTEIN MJ0441-RELATED"/>
    <property type="match status" value="1"/>
</dbReference>
<feature type="transmembrane region" description="Helical" evidence="5">
    <location>
        <begin position="216"/>
        <end position="237"/>
    </location>
</feature>
<evidence type="ECO:0000256" key="4">
    <source>
        <dbReference type="ARBA" id="ARBA00023136"/>
    </source>
</evidence>
<keyword evidence="3 5" id="KW-1133">Transmembrane helix</keyword>
<evidence type="ECO:0000313" key="7">
    <source>
        <dbReference type="Proteomes" id="UP000439113"/>
    </source>
</evidence>
<organism evidence="6 7">
    <name type="scientific">Rhodoblastus acidophilus</name>
    <name type="common">Rhodopseudomonas acidophila</name>
    <dbReference type="NCBI Taxonomy" id="1074"/>
    <lineage>
        <taxon>Bacteria</taxon>
        <taxon>Pseudomonadati</taxon>
        <taxon>Pseudomonadota</taxon>
        <taxon>Alphaproteobacteria</taxon>
        <taxon>Hyphomicrobiales</taxon>
        <taxon>Rhodoblastaceae</taxon>
        <taxon>Rhodoblastus</taxon>
    </lineage>
</organism>
<reference evidence="6 7" key="1">
    <citation type="submission" date="2019-11" db="EMBL/GenBank/DDBJ databases">
        <title>Whole-genome sequence of a Rhodoblastus acidophilus DSM 142.</title>
        <authorList>
            <person name="Kyndt J.A."/>
            <person name="Meyer T.E."/>
        </authorList>
    </citation>
    <scope>NUCLEOTIDE SEQUENCE [LARGE SCALE GENOMIC DNA]</scope>
    <source>
        <strain evidence="6 7">DSM 142</strain>
    </source>
</reference>
<sequence length="263" mass="26614">MALSGLVEWPFVFSGLVVGGVVGLTGVGGGALMTPLLVLAFGIHPATAVGTDLLYAGLTKIAGSTVHGVNKAIDWKVVFRLAAGSAPAALLTLFGLSHLGFKSGQAGSAITFALGIALLLTSVSLLFRPWLVARMAPKFDALSDRAIGALTVTLGAALGVLVTISSVGAGAIGVTVLLMLYPRMPTLRIIASDIVHAVPLTLIAGAGHWAMGSVDWRMLASLLVGSIPGIMIASAYAAKAPDKLLRGLLAGVLVLVGAKLALH</sequence>
<dbReference type="AlphaFoldDB" id="A0A6N8DPJ7"/>
<protein>
    <recommendedName>
        <fullName evidence="5">Probable membrane transporter protein</fullName>
    </recommendedName>
</protein>
<dbReference type="PANTHER" id="PTHR43701:SF2">
    <property type="entry name" value="MEMBRANE TRANSPORTER PROTEIN YJNA-RELATED"/>
    <property type="match status" value="1"/>
</dbReference>
<dbReference type="InterPro" id="IPR051598">
    <property type="entry name" value="TSUP/Inactive_protease-like"/>
</dbReference>
<feature type="transmembrane region" description="Helical" evidence="5">
    <location>
        <begin position="187"/>
        <end position="210"/>
    </location>
</feature>
<dbReference type="RefSeq" id="WP_155445816.1">
    <property type="nucleotide sequence ID" value="NZ_JAOQNR010000006.1"/>
</dbReference>
<evidence type="ECO:0000256" key="2">
    <source>
        <dbReference type="ARBA" id="ARBA00022692"/>
    </source>
</evidence>
<keyword evidence="5" id="KW-1003">Cell membrane</keyword>
<name>A0A6N8DPJ7_RHOAC</name>
<keyword evidence="4 5" id="KW-0472">Membrane</keyword>
<gene>
    <name evidence="6" type="ORF">GJ654_08960</name>
</gene>
<dbReference type="InterPro" id="IPR002781">
    <property type="entry name" value="TM_pro_TauE-like"/>
</dbReference>
<comment type="subcellular location">
    <subcellularLocation>
        <location evidence="5">Cell membrane</location>
        <topology evidence="5">Multi-pass membrane protein</topology>
    </subcellularLocation>
    <subcellularLocation>
        <location evidence="1">Membrane</location>
        <topology evidence="1">Multi-pass membrane protein</topology>
    </subcellularLocation>
</comment>
<evidence type="ECO:0000313" key="6">
    <source>
        <dbReference type="EMBL" id="MTV31123.1"/>
    </source>
</evidence>
<feature type="transmembrane region" description="Helical" evidence="5">
    <location>
        <begin position="244"/>
        <end position="262"/>
    </location>
</feature>
<feature type="transmembrane region" description="Helical" evidence="5">
    <location>
        <begin position="6"/>
        <end position="24"/>
    </location>
</feature>
<dbReference type="GO" id="GO:0005886">
    <property type="term" value="C:plasma membrane"/>
    <property type="evidence" value="ECO:0007669"/>
    <property type="project" value="UniProtKB-SubCell"/>
</dbReference>
<dbReference type="Pfam" id="PF01925">
    <property type="entry name" value="TauE"/>
    <property type="match status" value="1"/>
</dbReference>
<comment type="caution">
    <text evidence="6">The sequence shown here is derived from an EMBL/GenBank/DDBJ whole genome shotgun (WGS) entry which is preliminary data.</text>
</comment>
<evidence type="ECO:0000256" key="3">
    <source>
        <dbReference type="ARBA" id="ARBA00022989"/>
    </source>
</evidence>
<keyword evidence="2 5" id="KW-0812">Transmembrane</keyword>